<organism evidence="6 7">
    <name type="scientific">Smittium megazygosporum</name>
    <dbReference type="NCBI Taxonomy" id="133381"/>
    <lineage>
        <taxon>Eukaryota</taxon>
        <taxon>Fungi</taxon>
        <taxon>Fungi incertae sedis</taxon>
        <taxon>Zoopagomycota</taxon>
        <taxon>Kickxellomycotina</taxon>
        <taxon>Harpellomycetes</taxon>
        <taxon>Harpellales</taxon>
        <taxon>Legeriomycetaceae</taxon>
        <taxon>Smittium</taxon>
    </lineage>
</organism>
<reference evidence="6 7" key="1">
    <citation type="journal article" date="2018" name="MBio">
        <title>Comparative Genomics Reveals the Core Gene Toolbox for the Fungus-Insect Symbiosis.</title>
        <authorList>
            <person name="Wang Y."/>
            <person name="Stata M."/>
            <person name="Wang W."/>
            <person name="Stajich J.E."/>
            <person name="White M.M."/>
            <person name="Moncalvo J.M."/>
        </authorList>
    </citation>
    <scope>NUCLEOTIDE SEQUENCE [LARGE SCALE GENOMIC DNA]</scope>
    <source>
        <strain evidence="6 7">SC-DP-2</strain>
    </source>
</reference>
<dbReference type="GO" id="GO:0019240">
    <property type="term" value="P:citrulline biosynthetic process"/>
    <property type="evidence" value="ECO:0007669"/>
    <property type="project" value="TreeGrafter"/>
</dbReference>
<dbReference type="InterPro" id="IPR006130">
    <property type="entry name" value="Asp/Orn_carbamoylTrfase"/>
</dbReference>
<dbReference type="OrthoDB" id="10252326at2759"/>
<dbReference type="GO" id="GO:0004585">
    <property type="term" value="F:ornithine carbamoyltransferase activity"/>
    <property type="evidence" value="ECO:0007669"/>
    <property type="project" value="UniProtKB-EC"/>
</dbReference>
<dbReference type="InterPro" id="IPR006131">
    <property type="entry name" value="Asp_carbamoyltransf_Asp/Orn-bd"/>
</dbReference>
<gene>
    <name evidence="6" type="ORF">BB560_003359</name>
</gene>
<evidence type="ECO:0000313" key="7">
    <source>
        <dbReference type="Proteomes" id="UP000245609"/>
    </source>
</evidence>
<comment type="similarity">
    <text evidence="1">Belongs to the aspartate/ornithine carbamoyltransferase superfamily. OTCase family.</text>
</comment>
<dbReference type="InterPro" id="IPR036901">
    <property type="entry name" value="Asp/Orn_carbamoylTrfase_sf"/>
</dbReference>
<dbReference type="SUPFAM" id="SSF53671">
    <property type="entry name" value="Aspartate/ornithine carbamoyltransferase"/>
    <property type="match status" value="1"/>
</dbReference>
<dbReference type="GO" id="GO:0042450">
    <property type="term" value="P:L-arginine biosynthetic process via ornithine"/>
    <property type="evidence" value="ECO:0007669"/>
    <property type="project" value="TreeGrafter"/>
</dbReference>
<evidence type="ECO:0000256" key="3">
    <source>
        <dbReference type="ARBA" id="ARBA00022679"/>
    </source>
</evidence>
<dbReference type="PANTHER" id="PTHR45753:SF3">
    <property type="entry name" value="ORNITHINE TRANSCARBAMYLASE, MITOCHONDRIAL"/>
    <property type="match status" value="1"/>
</dbReference>
<dbReference type="GO" id="GO:0016597">
    <property type="term" value="F:amino acid binding"/>
    <property type="evidence" value="ECO:0007669"/>
    <property type="project" value="InterPro"/>
</dbReference>
<evidence type="ECO:0000259" key="5">
    <source>
        <dbReference type="Pfam" id="PF00185"/>
    </source>
</evidence>
<accession>A0A2T9ZCB0</accession>
<dbReference type="Proteomes" id="UP000245609">
    <property type="component" value="Unassembled WGS sequence"/>
</dbReference>
<protein>
    <recommendedName>
        <fullName evidence="2">ornithine carbamoyltransferase</fullName>
        <ecNumber evidence="2">2.1.3.3</ecNumber>
    </recommendedName>
</protein>
<name>A0A2T9ZCB0_9FUNG</name>
<feature type="domain" description="Aspartate/ornithine carbamoyltransferase Asp/Orn-binding" evidence="5">
    <location>
        <begin position="4"/>
        <end position="139"/>
    </location>
</feature>
<keyword evidence="3 4" id="KW-0808">Transferase</keyword>
<dbReference type="EC" id="2.1.3.3" evidence="2"/>
<evidence type="ECO:0000256" key="1">
    <source>
        <dbReference type="ARBA" id="ARBA00007805"/>
    </source>
</evidence>
<evidence type="ECO:0000256" key="2">
    <source>
        <dbReference type="ARBA" id="ARBA00013007"/>
    </source>
</evidence>
<sequence>MLFEFITAFPKCGINLAVSTPRKYPIPRKFINLGSSGPGLLKLGNSPADAISNSNVIVTDTWVSMGHESEKPQRLLDFEGYQVNDSLIKAAGPAENFIFMHCLPRKPEEVSDSIFYGKNSVVFKGAENRKYAIMAVLHTLFVENRRL</sequence>
<dbReference type="AlphaFoldDB" id="A0A2T9ZCB0"/>
<proteinExistence type="inferred from homology"/>
<dbReference type="GO" id="GO:0005739">
    <property type="term" value="C:mitochondrion"/>
    <property type="evidence" value="ECO:0007669"/>
    <property type="project" value="TreeGrafter"/>
</dbReference>
<dbReference type="PANTHER" id="PTHR45753">
    <property type="entry name" value="ORNITHINE CARBAMOYLTRANSFERASE, MITOCHONDRIAL"/>
    <property type="match status" value="1"/>
</dbReference>
<evidence type="ECO:0000313" key="6">
    <source>
        <dbReference type="EMBL" id="PVV02192.1"/>
    </source>
</evidence>
<evidence type="ECO:0000256" key="4">
    <source>
        <dbReference type="RuleBase" id="RU003634"/>
    </source>
</evidence>
<dbReference type="EMBL" id="MBFS01000564">
    <property type="protein sequence ID" value="PVV02192.1"/>
    <property type="molecule type" value="Genomic_DNA"/>
</dbReference>
<comment type="caution">
    <text evidence="6">The sequence shown here is derived from an EMBL/GenBank/DDBJ whole genome shotgun (WGS) entry which is preliminary data.</text>
</comment>
<dbReference type="PRINTS" id="PR00100">
    <property type="entry name" value="AOTCASE"/>
</dbReference>
<dbReference type="Gene3D" id="3.40.50.1370">
    <property type="entry name" value="Aspartate/ornithine carbamoyltransferase"/>
    <property type="match status" value="1"/>
</dbReference>
<dbReference type="STRING" id="133381.A0A2T9ZCB0"/>
<dbReference type="Pfam" id="PF00185">
    <property type="entry name" value="OTCace"/>
    <property type="match status" value="1"/>
</dbReference>
<keyword evidence="7" id="KW-1185">Reference proteome</keyword>